<dbReference type="RefSeq" id="XP_037158884.1">
    <property type="nucleotide sequence ID" value="XM_037314208.1"/>
</dbReference>
<organism evidence="6 7">
    <name type="scientific">Letharia columbiana</name>
    <dbReference type="NCBI Taxonomy" id="112416"/>
    <lineage>
        <taxon>Eukaryota</taxon>
        <taxon>Fungi</taxon>
        <taxon>Dikarya</taxon>
        <taxon>Ascomycota</taxon>
        <taxon>Pezizomycotina</taxon>
        <taxon>Lecanoromycetes</taxon>
        <taxon>OSLEUM clade</taxon>
        <taxon>Lecanoromycetidae</taxon>
        <taxon>Lecanorales</taxon>
        <taxon>Lecanorineae</taxon>
        <taxon>Parmeliaceae</taxon>
        <taxon>Letharia</taxon>
    </lineage>
</organism>
<proteinExistence type="predicted"/>
<feature type="transmembrane region" description="Helical" evidence="5">
    <location>
        <begin position="259"/>
        <end position="278"/>
    </location>
</feature>
<evidence type="ECO:0000256" key="2">
    <source>
        <dbReference type="ARBA" id="ARBA00022692"/>
    </source>
</evidence>
<dbReference type="EMBL" id="JACCJC010000088">
    <property type="protein sequence ID" value="KAF6226733.1"/>
    <property type="molecule type" value="Genomic_DNA"/>
</dbReference>
<dbReference type="OrthoDB" id="4521223at2759"/>
<accession>A0A8H6CNL4</accession>
<dbReference type="GeneID" id="59293972"/>
<feature type="transmembrane region" description="Helical" evidence="5">
    <location>
        <begin position="218"/>
        <end position="239"/>
    </location>
</feature>
<dbReference type="Proteomes" id="UP000578531">
    <property type="component" value="Unassembled WGS sequence"/>
</dbReference>
<dbReference type="PANTHER" id="PTHR31465">
    <property type="entry name" value="PROTEIN RTA1-RELATED"/>
    <property type="match status" value="1"/>
</dbReference>
<feature type="transmembrane region" description="Helical" evidence="5">
    <location>
        <begin position="95"/>
        <end position="122"/>
    </location>
</feature>
<dbReference type="GO" id="GO:0000324">
    <property type="term" value="C:fungal-type vacuole"/>
    <property type="evidence" value="ECO:0007669"/>
    <property type="project" value="TreeGrafter"/>
</dbReference>
<dbReference type="Pfam" id="PF04479">
    <property type="entry name" value="RTA1"/>
    <property type="match status" value="1"/>
</dbReference>
<keyword evidence="7" id="KW-1185">Reference proteome</keyword>
<evidence type="ECO:0000313" key="6">
    <source>
        <dbReference type="EMBL" id="KAF6226733.1"/>
    </source>
</evidence>
<name>A0A8H6CNL4_9LECA</name>
<evidence type="ECO:0000313" key="7">
    <source>
        <dbReference type="Proteomes" id="UP000578531"/>
    </source>
</evidence>
<reference evidence="6 7" key="1">
    <citation type="journal article" date="2020" name="Genomics">
        <title>Complete, high-quality genomes from long-read metagenomic sequencing of two wolf lichen thalli reveals enigmatic genome architecture.</title>
        <authorList>
            <person name="McKenzie S.K."/>
            <person name="Walston R.F."/>
            <person name="Allen J.L."/>
        </authorList>
    </citation>
    <scope>NUCLEOTIDE SEQUENCE [LARGE SCALE GENOMIC DNA]</scope>
    <source>
        <strain evidence="6">WasteWater2</strain>
    </source>
</reference>
<dbReference type="AlphaFoldDB" id="A0A8H6CNL4"/>
<feature type="transmembrane region" description="Helical" evidence="5">
    <location>
        <begin position="64"/>
        <end position="83"/>
    </location>
</feature>
<dbReference type="PANTHER" id="PTHR31465:SF9">
    <property type="entry name" value="SPHINGOID LONG-CHAIN BASE TRANSPORTER RSB1"/>
    <property type="match status" value="1"/>
</dbReference>
<sequence>MSPLSLLLPRAQDCTNISADCPVSQSFYGYSPSLGPDITLLVLFSMALVGHGVQGWYYRAWGTLTAMLWGCICEVLGYIGRLMMHPNAFNLNGFLIQICCLTIAPAFFSAAIYLCLSRLVLLFGTEVSRLPPKYYAYIFISCDIVSLALQGAGGGLASVAAQNDTSLTVGDNFQLAGLAFQVASLTLFAVLSAEYAFRVYRSPQASARAPGIFRHNKGLIYFLVALATSWLFIEIRCIYRVIELAGGWGSSLMKKQTDFVVLEGAMIIIAVGVLNAFYPGKYLNRAVDPERLDEKKASDTELATPTMSATVF</sequence>
<dbReference type="InterPro" id="IPR007568">
    <property type="entry name" value="RTA1"/>
</dbReference>
<feature type="transmembrane region" description="Helical" evidence="5">
    <location>
        <begin position="134"/>
        <end position="153"/>
    </location>
</feature>
<evidence type="ECO:0008006" key="8">
    <source>
        <dbReference type="Google" id="ProtNLM"/>
    </source>
</evidence>
<comment type="subcellular location">
    <subcellularLocation>
        <location evidence="1">Membrane</location>
        <topology evidence="1">Multi-pass membrane protein</topology>
    </subcellularLocation>
</comment>
<dbReference type="GO" id="GO:0005886">
    <property type="term" value="C:plasma membrane"/>
    <property type="evidence" value="ECO:0007669"/>
    <property type="project" value="TreeGrafter"/>
</dbReference>
<evidence type="ECO:0000256" key="3">
    <source>
        <dbReference type="ARBA" id="ARBA00022989"/>
    </source>
</evidence>
<keyword evidence="4 5" id="KW-0472">Membrane</keyword>
<evidence type="ECO:0000256" key="1">
    <source>
        <dbReference type="ARBA" id="ARBA00004141"/>
    </source>
</evidence>
<gene>
    <name evidence="6" type="ORF">HO173_012336</name>
</gene>
<evidence type="ECO:0000256" key="5">
    <source>
        <dbReference type="SAM" id="Phobius"/>
    </source>
</evidence>
<evidence type="ECO:0000256" key="4">
    <source>
        <dbReference type="ARBA" id="ARBA00023136"/>
    </source>
</evidence>
<comment type="caution">
    <text evidence="6">The sequence shown here is derived from an EMBL/GenBank/DDBJ whole genome shotgun (WGS) entry which is preliminary data.</text>
</comment>
<protein>
    <recommendedName>
        <fullName evidence="8">Sphingoid long-chain base transporter RSB1</fullName>
    </recommendedName>
</protein>
<feature type="transmembrane region" description="Helical" evidence="5">
    <location>
        <begin position="173"/>
        <end position="197"/>
    </location>
</feature>
<feature type="transmembrane region" description="Helical" evidence="5">
    <location>
        <begin position="38"/>
        <end position="57"/>
    </location>
</feature>
<keyword evidence="3 5" id="KW-1133">Transmembrane helix</keyword>
<keyword evidence="2 5" id="KW-0812">Transmembrane</keyword>